<gene>
    <name evidence="11" type="primary">LOC106165418</name>
</gene>
<reference evidence="11" key="1">
    <citation type="submission" date="2025-08" db="UniProtKB">
        <authorList>
            <consortium name="RefSeq"/>
        </authorList>
    </citation>
    <scope>IDENTIFICATION</scope>
    <source>
        <tissue evidence="11">Gonads</tissue>
    </source>
</reference>
<comment type="cofactor">
    <cofactor evidence="1">
        <name>Zn(2+)</name>
        <dbReference type="ChEBI" id="CHEBI:29105"/>
    </cofactor>
</comment>
<evidence type="ECO:0000256" key="1">
    <source>
        <dbReference type="ARBA" id="ARBA00001947"/>
    </source>
</evidence>
<dbReference type="InterPro" id="IPR000718">
    <property type="entry name" value="Peptidase_M13"/>
</dbReference>
<keyword evidence="4" id="KW-0378">Hydrolase</keyword>
<evidence type="ECO:0000313" key="10">
    <source>
        <dbReference type="Proteomes" id="UP000085678"/>
    </source>
</evidence>
<dbReference type="GO" id="GO:0004222">
    <property type="term" value="F:metalloendopeptidase activity"/>
    <property type="evidence" value="ECO:0007669"/>
    <property type="project" value="InterPro"/>
</dbReference>
<dbReference type="PRINTS" id="PR00786">
    <property type="entry name" value="NEPRILYSIN"/>
</dbReference>
<dbReference type="GO" id="GO:0005886">
    <property type="term" value="C:plasma membrane"/>
    <property type="evidence" value="ECO:0007669"/>
    <property type="project" value="TreeGrafter"/>
</dbReference>
<evidence type="ECO:0000259" key="9">
    <source>
        <dbReference type="Pfam" id="PF05649"/>
    </source>
</evidence>
<protein>
    <submittedName>
        <fullName evidence="11">Endothelin-converting enzyme 1</fullName>
    </submittedName>
</protein>
<dbReference type="CDD" id="cd08662">
    <property type="entry name" value="M13"/>
    <property type="match status" value="1"/>
</dbReference>
<dbReference type="RefSeq" id="XP_013399075.1">
    <property type="nucleotide sequence ID" value="XM_013543621.2"/>
</dbReference>
<dbReference type="InterPro" id="IPR018497">
    <property type="entry name" value="Peptidase_M13_C"/>
</dbReference>
<keyword evidence="2" id="KW-0645">Protease</keyword>
<name>A0A1S3ILF7_LINAN</name>
<dbReference type="Proteomes" id="UP000085678">
    <property type="component" value="Unplaced"/>
</dbReference>
<dbReference type="Gene3D" id="3.40.390.10">
    <property type="entry name" value="Collagenase (Catalytic Domain)"/>
    <property type="match status" value="1"/>
</dbReference>
<sequence>MEKGSVNGEVEDIEKVIPSSNFGKNYAGGNTCNKNEVILGVLGAVFIFLTILMIVLLGVRASQSPPPEQCVTKGCLREASNMIRLMNASVDPCTDFHTFACGNYPKFMQIGSSSTERTVIQDAYLFNQRKIMRILFSPIQRNVDWSYERKVKDFYKSCTSQYNTERLKGMPLINMINNNDNGRQLGPWYVFDNSMQNWNFQSALEKIHVDFWANALFSIKVESDIMDTSRTKKGVIEIDQNGMGLMNNGRPGIYFWTGTWAQMVQAAYRDYMRQTARLLVRDNGMDPNDANVNRSIEQFVADVYQFEMQLANVSRRTGANKNPYHMDNRKTISNLNKIAGQIDWLRLFQYMFGTTVTSDTNVVLLELNYLRRMSTMLANMDPNSRDRVLNNYLHWQLMRTYTEDLSSEYIHATRTFRKARSGQRTNYPISMLCFGYMTEKMGDALGALFVQDHFTDNKKDRVEAIVSNLKQTIVSRLQEVTWMDEPTKKFAREKMAAIVDKIAYDPSAVDHFFMDRKYDALKVNVSDFIGNILSVNAFEKATWTKYLTQGRQKTESDDITLYQAVVRFFNPWNEIIVPAGMFQFPVYTYPMPMHSKYGGLGSLIAQNLLHAVDEYGLSTGKDGSLQEWWSNATYGNYLQKKQCIIDYYTGKTVSFILPGDNSVKSVPVNGETLAVRSMASSGGVRTAYYAYKNWVGDNSAEKQVPGLGRSNDQAFFIAFAQLQCFNRRPTAGYANAINGFYPEDFRVNNYLAHVPEFTQAFNCPAKSAMNPEKKCVSF</sequence>
<evidence type="ECO:0000256" key="6">
    <source>
        <dbReference type="ARBA" id="ARBA00023049"/>
    </source>
</evidence>
<evidence type="ECO:0000259" key="8">
    <source>
        <dbReference type="Pfam" id="PF01431"/>
    </source>
</evidence>
<dbReference type="Gene3D" id="1.10.1380.10">
    <property type="entry name" value="Neutral endopeptidase , domain2"/>
    <property type="match status" value="1"/>
</dbReference>
<organism evidence="10 11">
    <name type="scientific">Lingula anatina</name>
    <name type="common">Brachiopod</name>
    <name type="synonym">Lingula unguis</name>
    <dbReference type="NCBI Taxonomy" id="7574"/>
    <lineage>
        <taxon>Eukaryota</taxon>
        <taxon>Metazoa</taxon>
        <taxon>Spiralia</taxon>
        <taxon>Lophotrochozoa</taxon>
        <taxon>Brachiopoda</taxon>
        <taxon>Linguliformea</taxon>
        <taxon>Lingulata</taxon>
        <taxon>Lingulida</taxon>
        <taxon>Linguloidea</taxon>
        <taxon>Lingulidae</taxon>
        <taxon>Lingula</taxon>
    </lineage>
</organism>
<evidence type="ECO:0000256" key="5">
    <source>
        <dbReference type="ARBA" id="ARBA00022833"/>
    </source>
</evidence>
<evidence type="ECO:0000256" key="2">
    <source>
        <dbReference type="ARBA" id="ARBA00022670"/>
    </source>
</evidence>
<dbReference type="InterPro" id="IPR042089">
    <property type="entry name" value="Peptidase_M13_dom_2"/>
</dbReference>
<evidence type="ECO:0000256" key="7">
    <source>
        <dbReference type="SAM" id="Phobius"/>
    </source>
</evidence>
<keyword evidence="7" id="KW-1133">Transmembrane helix</keyword>
<dbReference type="PANTHER" id="PTHR11733:SF195">
    <property type="entry name" value="ENDOTHELIN-CONVERTING ENZYME-LIKE 1"/>
    <property type="match status" value="1"/>
</dbReference>
<evidence type="ECO:0000256" key="3">
    <source>
        <dbReference type="ARBA" id="ARBA00022723"/>
    </source>
</evidence>
<dbReference type="AlphaFoldDB" id="A0A1S3ILF7"/>
<dbReference type="PROSITE" id="PS51885">
    <property type="entry name" value="NEPRILYSIN"/>
    <property type="match status" value="1"/>
</dbReference>
<dbReference type="KEGG" id="lak:106165418"/>
<dbReference type="OrthoDB" id="6475849at2759"/>
<feature type="domain" description="Peptidase M13 C-terminal" evidence="8">
    <location>
        <begin position="572"/>
        <end position="775"/>
    </location>
</feature>
<dbReference type="GO" id="GO:0016485">
    <property type="term" value="P:protein processing"/>
    <property type="evidence" value="ECO:0007669"/>
    <property type="project" value="TreeGrafter"/>
</dbReference>
<feature type="transmembrane region" description="Helical" evidence="7">
    <location>
        <begin position="37"/>
        <end position="59"/>
    </location>
</feature>
<keyword evidence="7" id="KW-0472">Membrane</keyword>
<feature type="domain" description="Peptidase M13 N-terminal" evidence="9">
    <location>
        <begin position="92"/>
        <end position="504"/>
    </location>
</feature>
<proteinExistence type="predicted"/>
<keyword evidence="6" id="KW-0482">Metalloprotease</keyword>
<keyword evidence="3" id="KW-0479">Metal-binding</keyword>
<dbReference type="Pfam" id="PF01431">
    <property type="entry name" value="Peptidase_M13"/>
    <property type="match status" value="1"/>
</dbReference>
<keyword evidence="5" id="KW-0862">Zinc</keyword>
<dbReference type="Pfam" id="PF05649">
    <property type="entry name" value="Peptidase_M13_N"/>
    <property type="match status" value="1"/>
</dbReference>
<accession>A0A1S3ILF7</accession>
<dbReference type="GeneID" id="106165418"/>
<dbReference type="InParanoid" id="A0A1S3ILF7"/>
<dbReference type="PANTHER" id="PTHR11733">
    <property type="entry name" value="ZINC METALLOPROTEASE FAMILY M13 NEPRILYSIN-RELATED"/>
    <property type="match status" value="1"/>
</dbReference>
<keyword evidence="10" id="KW-1185">Reference proteome</keyword>
<keyword evidence="7" id="KW-0812">Transmembrane</keyword>
<evidence type="ECO:0000256" key="4">
    <source>
        <dbReference type="ARBA" id="ARBA00022801"/>
    </source>
</evidence>
<dbReference type="GO" id="GO:0046872">
    <property type="term" value="F:metal ion binding"/>
    <property type="evidence" value="ECO:0007669"/>
    <property type="project" value="UniProtKB-KW"/>
</dbReference>
<dbReference type="InterPro" id="IPR008753">
    <property type="entry name" value="Peptidase_M13_N"/>
</dbReference>
<evidence type="ECO:0000313" key="11">
    <source>
        <dbReference type="RefSeq" id="XP_013399075.1"/>
    </source>
</evidence>
<dbReference type="InterPro" id="IPR024079">
    <property type="entry name" value="MetalloPept_cat_dom_sf"/>
</dbReference>
<dbReference type="SUPFAM" id="SSF55486">
    <property type="entry name" value="Metalloproteases ('zincins'), catalytic domain"/>
    <property type="match status" value="1"/>
</dbReference>